<dbReference type="SMART" id="SM00382">
    <property type="entry name" value="AAA"/>
    <property type="match status" value="1"/>
</dbReference>
<organism evidence="3 4">
    <name type="scientific">Aciditerrimonas ferrireducens</name>
    <dbReference type="NCBI Taxonomy" id="667306"/>
    <lineage>
        <taxon>Bacteria</taxon>
        <taxon>Bacillati</taxon>
        <taxon>Actinomycetota</taxon>
        <taxon>Acidimicrobiia</taxon>
        <taxon>Acidimicrobiales</taxon>
        <taxon>Acidimicrobiaceae</taxon>
        <taxon>Aciditerrimonas</taxon>
    </lineage>
</organism>
<dbReference type="InterPro" id="IPR027417">
    <property type="entry name" value="P-loop_NTPase"/>
</dbReference>
<dbReference type="Gene3D" id="1.10.8.80">
    <property type="entry name" value="Magnesium chelatase subunit I, C-Terminal domain"/>
    <property type="match status" value="1"/>
</dbReference>
<keyword evidence="4" id="KW-1185">Reference proteome</keyword>
<dbReference type="InterPro" id="IPR011704">
    <property type="entry name" value="ATPase_dyneun-rel_AAA"/>
</dbReference>
<evidence type="ECO:0000313" key="3">
    <source>
        <dbReference type="EMBL" id="MFC0083120.1"/>
    </source>
</evidence>
<dbReference type="Proteomes" id="UP001589788">
    <property type="component" value="Unassembled WGS sequence"/>
</dbReference>
<comment type="caution">
    <text evidence="3">The sequence shown here is derived from an EMBL/GenBank/DDBJ whole genome shotgun (WGS) entry which is preliminary data.</text>
</comment>
<dbReference type="PANTHER" id="PTHR42759:SF1">
    <property type="entry name" value="MAGNESIUM-CHELATASE SUBUNIT CHLD"/>
    <property type="match status" value="1"/>
</dbReference>
<dbReference type="InterPro" id="IPR050764">
    <property type="entry name" value="CbbQ/NirQ/NorQ/GpvN"/>
</dbReference>
<reference evidence="3 4" key="1">
    <citation type="submission" date="2024-09" db="EMBL/GenBank/DDBJ databases">
        <authorList>
            <person name="Sun Q."/>
            <person name="Mori K."/>
        </authorList>
    </citation>
    <scope>NUCLEOTIDE SEQUENCE [LARGE SCALE GENOMIC DNA]</scope>
    <source>
        <strain evidence="3 4">JCM 15389</strain>
    </source>
</reference>
<dbReference type="PIRSF" id="PIRSF002849">
    <property type="entry name" value="AAA_ATPase_chaperone_MoxR_prd"/>
    <property type="match status" value="1"/>
</dbReference>
<dbReference type="Gene3D" id="3.40.50.300">
    <property type="entry name" value="P-loop containing nucleotide triphosphate hydrolases"/>
    <property type="match status" value="1"/>
</dbReference>
<sequence length="355" mass="37081">MGEEPERLARLVEALDRVVLGRRRELEVVVAALAAGRDLVLEGPPGTGKSTLLRAYAELAGQGFVAVEGTAELTPARLLGHHDPSRVLDEGYTPATFLDGPLLQAMRAGALLYVEEVNRVPEETLNVLVGAMSARRVQVPRLGEVRAAPGFVLAAAMNPFDAVGTARISQAIADRTCRVAMGYQDEATELAVVRQALDQATGGRLEVPETWLTTVLTVVRATRVHPALRSGASVRGAIDLVLVADRLAGVRRRSLLDPEVGRDAALCALSGRVRVDDLGGQSADEIVAAIWDATWAARLADPEGDALAPEPQSAAGAAGPPVLEGAGKALAPGGRGEDPPTHPPGGPPRSRPAAQ</sequence>
<feature type="compositionally biased region" description="Pro residues" evidence="1">
    <location>
        <begin position="341"/>
        <end position="355"/>
    </location>
</feature>
<dbReference type="RefSeq" id="WP_377790860.1">
    <property type="nucleotide sequence ID" value="NZ_JBHLYQ010000269.1"/>
</dbReference>
<accession>A0ABV6C5Z8</accession>
<dbReference type="Pfam" id="PF07728">
    <property type="entry name" value="AAA_5"/>
    <property type="match status" value="1"/>
</dbReference>
<name>A0ABV6C5Z8_9ACTN</name>
<dbReference type="EMBL" id="JBHLYQ010000269">
    <property type="protein sequence ID" value="MFC0083120.1"/>
    <property type="molecule type" value="Genomic_DNA"/>
</dbReference>
<evidence type="ECO:0000313" key="4">
    <source>
        <dbReference type="Proteomes" id="UP001589788"/>
    </source>
</evidence>
<proteinExistence type="predicted"/>
<dbReference type="InterPro" id="IPR003593">
    <property type="entry name" value="AAA+_ATPase"/>
</dbReference>
<feature type="region of interest" description="Disordered" evidence="1">
    <location>
        <begin position="304"/>
        <end position="355"/>
    </location>
</feature>
<dbReference type="PANTHER" id="PTHR42759">
    <property type="entry name" value="MOXR FAMILY PROTEIN"/>
    <property type="match status" value="1"/>
</dbReference>
<evidence type="ECO:0000256" key="1">
    <source>
        <dbReference type="SAM" id="MobiDB-lite"/>
    </source>
</evidence>
<protein>
    <submittedName>
        <fullName evidence="3">AAA family ATPase</fullName>
    </submittedName>
</protein>
<gene>
    <name evidence="3" type="ORF">ACFFRE_13375</name>
</gene>
<feature type="non-terminal residue" evidence="3">
    <location>
        <position position="355"/>
    </location>
</feature>
<dbReference type="SUPFAM" id="SSF52540">
    <property type="entry name" value="P-loop containing nucleoside triphosphate hydrolases"/>
    <property type="match status" value="1"/>
</dbReference>
<feature type="domain" description="AAA+ ATPase" evidence="2">
    <location>
        <begin position="35"/>
        <end position="185"/>
    </location>
</feature>
<evidence type="ECO:0000259" key="2">
    <source>
        <dbReference type="SMART" id="SM00382"/>
    </source>
</evidence>